<dbReference type="OrthoDB" id="265717at2759"/>
<reference evidence="2 3" key="1">
    <citation type="submission" date="2017-06" db="EMBL/GenBank/DDBJ databases">
        <title>Aedes aegypti genome working group (AGWG) sequencing and assembly.</title>
        <authorList>
            <consortium name="Aedes aegypti Genome Working Group (AGWG)"/>
            <person name="Matthews B.J."/>
        </authorList>
    </citation>
    <scope>NUCLEOTIDE SEQUENCE [LARGE SCALE GENOMIC DNA]</scope>
    <source>
        <strain evidence="2 3">LVP_AGWG</strain>
    </source>
</reference>
<feature type="region of interest" description="Disordered" evidence="1">
    <location>
        <begin position="531"/>
        <end position="608"/>
    </location>
</feature>
<organism evidence="2 3">
    <name type="scientific">Aedes aegypti</name>
    <name type="common">Yellowfever mosquito</name>
    <name type="synonym">Culex aegypti</name>
    <dbReference type="NCBI Taxonomy" id="7159"/>
    <lineage>
        <taxon>Eukaryota</taxon>
        <taxon>Metazoa</taxon>
        <taxon>Ecdysozoa</taxon>
        <taxon>Arthropoda</taxon>
        <taxon>Hexapoda</taxon>
        <taxon>Insecta</taxon>
        <taxon>Pterygota</taxon>
        <taxon>Neoptera</taxon>
        <taxon>Endopterygota</taxon>
        <taxon>Diptera</taxon>
        <taxon>Nematocera</taxon>
        <taxon>Culicoidea</taxon>
        <taxon>Culicidae</taxon>
        <taxon>Culicinae</taxon>
        <taxon>Aedini</taxon>
        <taxon>Aedes</taxon>
        <taxon>Stegomyia</taxon>
    </lineage>
</organism>
<sequence>MAGRCAVCDASGGKQCSGCQQVSYCGRDHQRQHWKAGHREQCRCFKISSNAILGRHLTATRPIRRGELLFTDSPLLLGPKIASIPVCLGCHRNLPPLILNQEIDASQVDFYHCRHCSWPLCGPSCETATSHKDECPLLARSSKAIGSRLQFCFSDPTRKESVYCAVVPLRALLLKRSNPERFRDGFLTLESHLETRLKTPLYAALRTNLVPFVRDILGMGGEVTERELLEIAAILDTNCYDVRLSERDVKVRALYELGAMMSHHCRPNTKHYFDERLRLVVVATVDIPKDAVISISYTQPLLSTIQRRYAIQQSKCFECCCDRCRDPTELGTYLGSIVCPSCRKAKVVAFDPLDLRSDWQCESRKCSFRESAVDAVRRNELRQAEIMALARTVSPRDQYEQFLVTHQLESSKGELELLHPWNSNVLQVKYALTQLYRGDSVRLLPTYFSHQSPFGTEILVVEPHSLARILGKHTPHFQAATEPQPEAHLRRQVELCRDLLEVANRLEPGFSPFRGKLLVALRDALLILRENPSPADSNPEHVPPSKMMATTSEAKQRRQRGRINSQITPNCGGGGVKSTAQLLDEVEKELAEMGKSDPTLYDAQPKAP</sequence>
<dbReference type="InterPro" id="IPR053010">
    <property type="entry name" value="SET_SmydA-8"/>
</dbReference>
<dbReference type="PANTHER" id="PTHR46455:SF1">
    <property type="entry name" value="SET AND MYND DOMAIN CONTAINING, ARTHROPOD-SPECIFIC, MEMBER 2"/>
    <property type="match status" value="1"/>
</dbReference>
<dbReference type="PROSITE" id="PS50865">
    <property type="entry name" value="ZF_MYND_2"/>
    <property type="match status" value="1"/>
</dbReference>
<dbReference type="InterPro" id="IPR046341">
    <property type="entry name" value="SET_dom_sf"/>
</dbReference>
<dbReference type="PROSITE" id="PS01360">
    <property type="entry name" value="ZF_MYND_1"/>
    <property type="match status" value="1"/>
</dbReference>
<dbReference type="PANTHER" id="PTHR46455">
    <property type="entry name" value="SET AND MYND DOMAIN CONTAINING, ARTHROPOD-SPECIFIC, MEMBER 4, ISOFORM A"/>
    <property type="match status" value="1"/>
</dbReference>
<name>A0A6I8U0Z1_AEDAE</name>
<dbReference type="PROSITE" id="PS50280">
    <property type="entry name" value="SET"/>
    <property type="match status" value="1"/>
</dbReference>
<dbReference type="EnsemblMetazoa" id="AAEL022184-RB">
    <property type="protein sequence ID" value="AAEL022184-PB"/>
    <property type="gene ID" value="AAEL022184"/>
</dbReference>
<dbReference type="Pfam" id="PF00856">
    <property type="entry name" value="SET"/>
    <property type="match status" value="1"/>
</dbReference>
<protein>
    <recommendedName>
        <fullName evidence="4">MYND-type domain-containing protein</fullName>
    </recommendedName>
</protein>
<dbReference type="SUPFAM" id="SSF144232">
    <property type="entry name" value="HIT/MYND zinc finger-like"/>
    <property type="match status" value="1"/>
</dbReference>
<dbReference type="InParanoid" id="A0A6I8U0Z1"/>
<dbReference type="Gene3D" id="6.10.140.2220">
    <property type="match status" value="2"/>
</dbReference>
<gene>
    <name evidence="2" type="primary">5579017</name>
</gene>
<dbReference type="CDD" id="cd20071">
    <property type="entry name" value="SET_SMYD"/>
    <property type="match status" value="1"/>
</dbReference>
<dbReference type="GO" id="GO:0008170">
    <property type="term" value="F:N-methyltransferase activity"/>
    <property type="evidence" value="ECO:0007669"/>
    <property type="project" value="UniProtKB-ARBA"/>
</dbReference>
<keyword evidence="3" id="KW-1185">Reference proteome</keyword>
<dbReference type="Gene3D" id="2.170.270.10">
    <property type="entry name" value="SET domain"/>
    <property type="match status" value="1"/>
</dbReference>
<dbReference type="InterPro" id="IPR001214">
    <property type="entry name" value="SET_dom"/>
</dbReference>
<dbReference type="Gene3D" id="1.10.220.160">
    <property type="match status" value="1"/>
</dbReference>
<evidence type="ECO:0008006" key="4">
    <source>
        <dbReference type="Google" id="ProtNLM"/>
    </source>
</evidence>
<evidence type="ECO:0000313" key="2">
    <source>
        <dbReference type="EnsemblMetazoa" id="AAEL022184-PB"/>
    </source>
</evidence>
<dbReference type="GO" id="GO:0008276">
    <property type="term" value="F:protein methyltransferase activity"/>
    <property type="evidence" value="ECO:0007669"/>
    <property type="project" value="UniProtKB-ARBA"/>
</dbReference>
<dbReference type="AlphaFoldDB" id="A0A6I8U0Z1"/>
<dbReference type="InterPro" id="IPR002893">
    <property type="entry name" value="Znf_MYND"/>
</dbReference>
<proteinExistence type="predicted"/>
<dbReference type="SUPFAM" id="SSF82199">
    <property type="entry name" value="SET domain"/>
    <property type="match status" value="1"/>
</dbReference>
<dbReference type="Proteomes" id="UP000008820">
    <property type="component" value="Chromosome 1"/>
</dbReference>
<reference evidence="2" key="2">
    <citation type="submission" date="2020-05" db="UniProtKB">
        <authorList>
            <consortium name="EnsemblMetazoa"/>
        </authorList>
    </citation>
    <scope>IDENTIFICATION</scope>
    <source>
        <strain evidence="2">LVP_AGWG</strain>
    </source>
</reference>
<dbReference type="Pfam" id="PF01753">
    <property type="entry name" value="zf-MYND"/>
    <property type="match status" value="1"/>
</dbReference>
<dbReference type="GO" id="GO:0008757">
    <property type="term" value="F:S-adenosylmethionine-dependent methyltransferase activity"/>
    <property type="evidence" value="ECO:0007669"/>
    <property type="project" value="UniProtKB-ARBA"/>
</dbReference>
<accession>A0A6I8U0Z1</accession>
<evidence type="ECO:0000256" key="1">
    <source>
        <dbReference type="SAM" id="MobiDB-lite"/>
    </source>
</evidence>
<evidence type="ECO:0000313" key="3">
    <source>
        <dbReference type="Proteomes" id="UP000008820"/>
    </source>
</evidence>